<reference evidence="2" key="1">
    <citation type="journal article" date="2021" name="Sci. Adv.">
        <title>The American lobster genome reveals insights on longevity, neural, and immune adaptations.</title>
        <authorList>
            <person name="Polinski J.M."/>
            <person name="Zimin A.V."/>
            <person name="Clark K.F."/>
            <person name="Kohn A.B."/>
            <person name="Sadowski N."/>
            <person name="Timp W."/>
            <person name="Ptitsyn A."/>
            <person name="Khanna P."/>
            <person name="Romanova D.Y."/>
            <person name="Williams P."/>
            <person name="Greenwood S.J."/>
            <person name="Moroz L.L."/>
            <person name="Walt D.R."/>
            <person name="Bodnar A.G."/>
        </authorList>
    </citation>
    <scope>NUCLEOTIDE SEQUENCE</scope>
    <source>
        <strain evidence="2">GMGI-L3</strain>
    </source>
</reference>
<evidence type="ECO:0000313" key="2">
    <source>
        <dbReference type="EMBL" id="KAG7155575.1"/>
    </source>
</evidence>
<gene>
    <name evidence="2" type="primary">Nphs1-L28</name>
    <name evidence="2" type="ORF">Hamer_G015936</name>
</gene>
<dbReference type="Proteomes" id="UP000747542">
    <property type="component" value="Unassembled WGS sequence"/>
</dbReference>
<feature type="region of interest" description="Disordered" evidence="1">
    <location>
        <begin position="81"/>
        <end position="101"/>
    </location>
</feature>
<accession>A0A8J5JHB5</accession>
<organism evidence="2 3">
    <name type="scientific">Homarus americanus</name>
    <name type="common">American lobster</name>
    <dbReference type="NCBI Taxonomy" id="6706"/>
    <lineage>
        <taxon>Eukaryota</taxon>
        <taxon>Metazoa</taxon>
        <taxon>Ecdysozoa</taxon>
        <taxon>Arthropoda</taxon>
        <taxon>Crustacea</taxon>
        <taxon>Multicrustacea</taxon>
        <taxon>Malacostraca</taxon>
        <taxon>Eumalacostraca</taxon>
        <taxon>Eucarida</taxon>
        <taxon>Decapoda</taxon>
        <taxon>Pleocyemata</taxon>
        <taxon>Astacidea</taxon>
        <taxon>Nephropoidea</taxon>
        <taxon>Nephropidae</taxon>
        <taxon>Homarus</taxon>
    </lineage>
</organism>
<proteinExistence type="predicted"/>
<feature type="non-terminal residue" evidence="2">
    <location>
        <position position="1"/>
    </location>
</feature>
<evidence type="ECO:0000313" key="3">
    <source>
        <dbReference type="Proteomes" id="UP000747542"/>
    </source>
</evidence>
<dbReference type="EMBL" id="JAHLQT010041065">
    <property type="protein sequence ID" value="KAG7155575.1"/>
    <property type="molecule type" value="Genomic_DNA"/>
</dbReference>
<sequence length="159" mass="17272">ECRGGDEGEEVLPPATLLPPEAYKFPAYVTSPTQTLSRYSIPGISHTLPPPPAPPGGLETFPGRYYPREYLQHDPTYLQETSATSTLPPRTSITPPSTSACYSTMMNPHHLPCRDVEGNLPPPAGFLGPDRKRVSFARHLSCEDDAPSTPLLKKGESCV</sequence>
<keyword evidence="3" id="KW-1185">Reference proteome</keyword>
<evidence type="ECO:0000256" key="1">
    <source>
        <dbReference type="SAM" id="MobiDB-lite"/>
    </source>
</evidence>
<dbReference type="AlphaFoldDB" id="A0A8J5JHB5"/>
<feature type="compositionally biased region" description="Low complexity" evidence="1">
    <location>
        <begin position="84"/>
        <end position="99"/>
    </location>
</feature>
<comment type="caution">
    <text evidence="2">The sequence shown here is derived from an EMBL/GenBank/DDBJ whole genome shotgun (WGS) entry which is preliminary data.</text>
</comment>
<name>A0A8J5JHB5_HOMAM</name>
<protein>
    <submittedName>
        <fullName evidence="2">Putative Nephrin-like 28</fullName>
    </submittedName>
</protein>